<organism evidence="1 2">
    <name type="scientific">Melia azedarach</name>
    <name type="common">Chinaberry tree</name>
    <dbReference type="NCBI Taxonomy" id="155640"/>
    <lineage>
        <taxon>Eukaryota</taxon>
        <taxon>Viridiplantae</taxon>
        <taxon>Streptophyta</taxon>
        <taxon>Embryophyta</taxon>
        <taxon>Tracheophyta</taxon>
        <taxon>Spermatophyta</taxon>
        <taxon>Magnoliopsida</taxon>
        <taxon>eudicotyledons</taxon>
        <taxon>Gunneridae</taxon>
        <taxon>Pentapetalae</taxon>
        <taxon>rosids</taxon>
        <taxon>malvids</taxon>
        <taxon>Sapindales</taxon>
        <taxon>Meliaceae</taxon>
        <taxon>Melia</taxon>
    </lineage>
</organism>
<evidence type="ECO:0000313" key="1">
    <source>
        <dbReference type="EMBL" id="KAJ4712768.1"/>
    </source>
</evidence>
<name>A0ACC1XN71_MELAZ</name>
<accession>A0ACC1XN71</accession>
<proteinExistence type="predicted"/>
<keyword evidence="2" id="KW-1185">Reference proteome</keyword>
<protein>
    <submittedName>
        <fullName evidence="1">Root meristem growth factor 6 like</fullName>
    </submittedName>
</protein>
<dbReference type="Proteomes" id="UP001164539">
    <property type="component" value="Chromosome 8"/>
</dbReference>
<sequence length="175" mass="19620">MSALPFLLFLLCISVHACNARFLSIIVKESTVGKQGHLLIEDVGEPKLHKTPIQLGLGHSALKDLRTQARQEIWKNERKIYINQQDGESNPKQEEYSKASLSATSGNIIVSSPNDSQWLAKPEELQSSRARSLLRSSPNDNDEAVDSKENEVLEDTVVMDYAQPHRKPPIHNEKP</sequence>
<comment type="caution">
    <text evidence="1">The sequence shown here is derived from an EMBL/GenBank/DDBJ whole genome shotgun (WGS) entry which is preliminary data.</text>
</comment>
<evidence type="ECO:0000313" key="2">
    <source>
        <dbReference type="Proteomes" id="UP001164539"/>
    </source>
</evidence>
<reference evidence="1 2" key="1">
    <citation type="journal article" date="2023" name="Science">
        <title>Complex scaffold remodeling in plant triterpene biosynthesis.</title>
        <authorList>
            <person name="De La Pena R."/>
            <person name="Hodgson H."/>
            <person name="Liu J.C."/>
            <person name="Stephenson M.J."/>
            <person name="Martin A.C."/>
            <person name="Owen C."/>
            <person name="Harkess A."/>
            <person name="Leebens-Mack J."/>
            <person name="Jimenez L.E."/>
            <person name="Osbourn A."/>
            <person name="Sattely E.S."/>
        </authorList>
    </citation>
    <scope>NUCLEOTIDE SEQUENCE [LARGE SCALE GENOMIC DNA]</scope>
    <source>
        <strain evidence="2">cv. JPN11</strain>
        <tissue evidence="1">Leaf</tissue>
    </source>
</reference>
<gene>
    <name evidence="1" type="ORF">OWV82_014949</name>
</gene>
<dbReference type="EMBL" id="CM051401">
    <property type="protein sequence ID" value="KAJ4712768.1"/>
    <property type="molecule type" value="Genomic_DNA"/>
</dbReference>